<dbReference type="PANTHER" id="PTHR35007">
    <property type="entry name" value="INTEGRAL MEMBRANE PROTEIN-RELATED"/>
    <property type="match status" value="1"/>
</dbReference>
<keyword evidence="3 6" id="KW-0812">Transmembrane</keyword>
<feature type="domain" description="Type II secretion system protein GspF" evidence="7">
    <location>
        <begin position="144"/>
        <end position="268"/>
    </location>
</feature>
<keyword evidence="5 6" id="KW-0472">Membrane</keyword>
<dbReference type="GO" id="GO:0005886">
    <property type="term" value="C:plasma membrane"/>
    <property type="evidence" value="ECO:0007669"/>
    <property type="project" value="UniProtKB-SubCell"/>
</dbReference>
<feature type="transmembrane region" description="Helical" evidence="6">
    <location>
        <begin position="108"/>
        <end position="126"/>
    </location>
</feature>
<keyword evidence="9" id="KW-1185">Reference proteome</keyword>
<dbReference type="RefSeq" id="WP_091063971.1">
    <property type="nucleotide sequence ID" value="NZ_FNCF01000004.1"/>
</dbReference>
<feature type="transmembrane region" description="Helical" evidence="6">
    <location>
        <begin position="254"/>
        <end position="277"/>
    </location>
</feature>
<evidence type="ECO:0000256" key="6">
    <source>
        <dbReference type="SAM" id="Phobius"/>
    </source>
</evidence>
<evidence type="ECO:0000256" key="5">
    <source>
        <dbReference type="ARBA" id="ARBA00023136"/>
    </source>
</evidence>
<organism evidence="8 9">
    <name type="scientific">Klenkia brasiliensis</name>
    <dbReference type="NCBI Taxonomy" id="333142"/>
    <lineage>
        <taxon>Bacteria</taxon>
        <taxon>Bacillati</taxon>
        <taxon>Actinomycetota</taxon>
        <taxon>Actinomycetes</taxon>
        <taxon>Geodermatophilales</taxon>
        <taxon>Geodermatophilaceae</taxon>
        <taxon>Klenkia</taxon>
    </lineage>
</organism>
<dbReference type="OrthoDB" id="597333at2"/>
<feature type="transmembrane region" description="Helical" evidence="6">
    <location>
        <begin position="6"/>
        <end position="25"/>
    </location>
</feature>
<dbReference type="Proteomes" id="UP000198863">
    <property type="component" value="Unassembled WGS sequence"/>
</dbReference>
<feature type="transmembrane region" description="Helical" evidence="6">
    <location>
        <begin position="76"/>
        <end position="102"/>
    </location>
</feature>
<name>A0A1G7V012_9ACTN</name>
<evidence type="ECO:0000256" key="4">
    <source>
        <dbReference type="ARBA" id="ARBA00022989"/>
    </source>
</evidence>
<evidence type="ECO:0000256" key="1">
    <source>
        <dbReference type="ARBA" id="ARBA00004651"/>
    </source>
</evidence>
<dbReference type="InterPro" id="IPR018076">
    <property type="entry name" value="T2SS_GspF_dom"/>
</dbReference>
<keyword evidence="4 6" id="KW-1133">Transmembrane helix</keyword>
<evidence type="ECO:0000313" key="8">
    <source>
        <dbReference type="EMBL" id="SDG53087.1"/>
    </source>
</evidence>
<sequence>MPALVWAAVAALVLGVAGCVALLVARPVKVDAARLRPELAGGPARRASTADETVAVAQRLLHRFDARGRLATSLDLAGVGTAAPDVVVVVGIGTLTALLLGAVLGGPLLALLLAAAVPAGTWAWLARRVAGRRRAFAEQLDDALQLMASSLRAGHSLLRAVDAVSRDTVAPMADEFARVVNEARVGRDLTAALGEVADRTGSEDFRWVVQAIGVHREVGGNLAEVLDRVGETLRDRAQLFRQARALSAEGRTSGVVLLAMPFGVALVMSLTSPGYLAPLVDSGTGWVLLLIAAGLMTGGALWLRSIVKVRF</sequence>
<dbReference type="Pfam" id="PF00482">
    <property type="entry name" value="T2SSF"/>
    <property type="match status" value="1"/>
</dbReference>
<evidence type="ECO:0000313" key="9">
    <source>
        <dbReference type="Proteomes" id="UP000198863"/>
    </source>
</evidence>
<accession>A0A1G7V012</accession>
<proteinExistence type="predicted"/>
<evidence type="ECO:0000259" key="7">
    <source>
        <dbReference type="Pfam" id="PF00482"/>
    </source>
</evidence>
<dbReference type="EMBL" id="FNCF01000004">
    <property type="protein sequence ID" value="SDG53087.1"/>
    <property type="molecule type" value="Genomic_DNA"/>
</dbReference>
<dbReference type="AlphaFoldDB" id="A0A1G7V012"/>
<dbReference type="PANTHER" id="PTHR35007:SF1">
    <property type="entry name" value="PILUS ASSEMBLY PROTEIN"/>
    <property type="match status" value="1"/>
</dbReference>
<feature type="transmembrane region" description="Helical" evidence="6">
    <location>
        <begin position="283"/>
        <end position="303"/>
    </location>
</feature>
<protein>
    <submittedName>
        <fullName evidence="8">Tight adherence protein B</fullName>
    </submittedName>
</protein>
<dbReference type="Gene3D" id="1.20.81.30">
    <property type="entry name" value="Type II secretion system (T2SS), domain F"/>
    <property type="match status" value="1"/>
</dbReference>
<evidence type="ECO:0000256" key="3">
    <source>
        <dbReference type="ARBA" id="ARBA00022692"/>
    </source>
</evidence>
<comment type="subcellular location">
    <subcellularLocation>
        <location evidence="1">Cell membrane</location>
        <topology evidence="1">Multi-pass membrane protein</topology>
    </subcellularLocation>
</comment>
<dbReference type="InterPro" id="IPR042094">
    <property type="entry name" value="T2SS_GspF_sf"/>
</dbReference>
<evidence type="ECO:0000256" key="2">
    <source>
        <dbReference type="ARBA" id="ARBA00022475"/>
    </source>
</evidence>
<keyword evidence="2" id="KW-1003">Cell membrane</keyword>
<reference evidence="9" key="1">
    <citation type="submission" date="2016-10" db="EMBL/GenBank/DDBJ databases">
        <authorList>
            <person name="Varghese N."/>
            <person name="Submissions S."/>
        </authorList>
    </citation>
    <scope>NUCLEOTIDE SEQUENCE [LARGE SCALE GENOMIC DNA]</scope>
    <source>
        <strain evidence="9">DSM 44526</strain>
    </source>
</reference>
<gene>
    <name evidence="8" type="ORF">SAMN05660324_2853</name>
</gene>